<dbReference type="InterPro" id="IPR029033">
    <property type="entry name" value="His_PPase_superfam"/>
</dbReference>
<protein>
    <submittedName>
        <fullName evidence="2">Phosphohistidine phosphatase</fullName>
    </submittedName>
</protein>
<dbReference type="SMART" id="SM00855">
    <property type="entry name" value="PGAM"/>
    <property type="match status" value="1"/>
</dbReference>
<name>A0A1H2LMU5_9ACTN</name>
<reference evidence="3" key="1">
    <citation type="submission" date="2016-10" db="EMBL/GenBank/DDBJ databases">
        <authorList>
            <person name="Varghese N."/>
            <person name="Submissions S."/>
        </authorList>
    </citation>
    <scope>NUCLEOTIDE SEQUENCE [LARGE SCALE GENOMIC DNA]</scope>
    <source>
        <strain evidence="3">DSM 21743</strain>
    </source>
</reference>
<evidence type="ECO:0000256" key="1">
    <source>
        <dbReference type="SAM" id="MobiDB-lite"/>
    </source>
</evidence>
<dbReference type="PANTHER" id="PTHR47623:SF1">
    <property type="entry name" value="OS09G0287300 PROTEIN"/>
    <property type="match status" value="1"/>
</dbReference>
<dbReference type="Proteomes" id="UP000198825">
    <property type="component" value="Chromosome I"/>
</dbReference>
<feature type="compositionally biased region" description="Basic and acidic residues" evidence="1">
    <location>
        <begin position="21"/>
        <end position="39"/>
    </location>
</feature>
<proteinExistence type="predicted"/>
<dbReference type="Gene3D" id="3.40.50.1240">
    <property type="entry name" value="Phosphoglycerate mutase-like"/>
    <property type="match status" value="1"/>
</dbReference>
<dbReference type="SUPFAM" id="SSF53254">
    <property type="entry name" value="Phosphoglycerate mutase-like"/>
    <property type="match status" value="1"/>
</dbReference>
<dbReference type="InterPro" id="IPR013078">
    <property type="entry name" value="His_Pase_superF_clade-1"/>
</dbReference>
<dbReference type="RefSeq" id="WP_197680584.1">
    <property type="nucleotide sequence ID" value="NZ_LT629799.1"/>
</dbReference>
<evidence type="ECO:0000313" key="3">
    <source>
        <dbReference type="Proteomes" id="UP000198825"/>
    </source>
</evidence>
<dbReference type="PANTHER" id="PTHR47623">
    <property type="entry name" value="OS09G0287300 PROTEIN"/>
    <property type="match status" value="1"/>
</dbReference>
<dbReference type="AlphaFoldDB" id="A0A1H2LMU5"/>
<accession>A0A1H2LMU5</accession>
<sequence>MGAEDGAAASRRLVLLRHAKASSDDPRLSDAERPLTERGRRDAAAVGRWLAAQDLHPDLVLCSTSLRTRQTWGAALAAEPDLLADVPVRLEAEVYQAWPDTLLALVQALPAEVGTAVLVGHSPGVPDLAERLNRARGAAPVGDFPTSAVAVLDVAGPWGDLGPGTANLTAYAVPRG</sequence>
<dbReference type="CDD" id="cd07067">
    <property type="entry name" value="HP_PGM_like"/>
    <property type="match status" value="1"/>
</dbReference>
<keyword evidence="3" id="KW-1185">Reference proteome</keyword>
<feature type="region of interest" description="Disordered" evidence="1">
    <location>
        <begin position="20"/>
        <end position="39"/>
    </location>
</feature>
<evidence type="ECO:0000313" key="2">
    <source>
        <dbReference type="EMBL" id="SDU82075.1"/>
    </source>
</evidence>
<dbReference type="EMBL" id="LT629799">
    <property type="protein sequence ID" value="SDU82075.1"/>
    <property type="molecule type" value="Genomic_DNA"/>
</dbReference>
<dbReference type="STRING" id="546874.SAMN04488544_0486"/>
<dbReference type="Pfam" id="PF00300">
    <property type="entry name" value="His_Phos_1"/>
    <property type="match status" value="1"/>
</dbReference>
<organism evidence="2 3">
    <name type="scientific">Microlunatus sagamiharensis</name>
    <dbReference type="NCBI Taxonomy" id="546874"/>
    <lineage>
        <taxon>Bacteria</taxon>
        <taxon>Bacillati</taxon>
        <taxon>Actinomycetota</taxon>
        <taxon>Actinomycetes</taxon>
        <taxon>Propionibacteriales</taxon>
        <taxon>Propionibacteriaceae</taxon>
        <taxon>Microlunatus</taxon>
    </lineage>
</organism>
<gene>
    <name evidence="2" type="ORF">SAMN04488544_0486</name>
</gene>